<accession>A0AAN8EEW5</accession>
<comment type="caution">
    <text evidence="2">The sequence shown here is derived from an EMBL/GenBank/DDBJ whole genome shotgun (WGS) entry which is preliminary data.</text>
</comment>
<feature type="region of interest" description="Disordered" evidence="1">
    <location>
        <begin position="1"/>
        <end position="135"/>
    </location>
</feature>
<evidence type="ECO:0000256" key="1">
    <source>
        <dbReference type="SAM" id="MobiDB-lite"/>
    </source>
</evidence>
<proteinExistence type="predicted"/>
<dbReference type="EMBL" id="JAKLMC020000010">
    <property type="protein sequence ID" value="KAK5954014.1"/>
    <property type="molecule type" value="Genomic_DNA"/>
</dbReference>
<keyword evidence="3" id="KW-1185">Reference proteome</keyword>
<feature type="compositionally biased region" description="Polar residues" evidence="1">
    <location>
        <begin position="97"/>
        <end position="111"/>
    </location>
</feature>
<protein>
    <submittedName>
        <fullName evidence="2">Uncharacterized protein</fullName>
    </submittedName>
</protein>
<evidence type="ECO:0000313" key="3">
    <source>
        <dbReference type="Proteomes" id="UP001316803"/>
    </source>
</evidence>
<evidence type="ECO:0000313" key="2">
    <source>
        <dbReference type="EMBL" id="KAK5954014.1"/>
    </source>
</evidence>
<gene>
    <name evidence="2" type="ORF">OHC33_005286</name>
</gene>
<reference evidence="2 3" key="1">
    <citation type="submission" date="2022-12" db="EMBL/GenBank/DDBJ databases">
        <title>Genomic features and morphological characterization of a novel Knufia sp. strain isolated from spacecraft assembly facility.</title>
        <authorList>
            <person name="Teixeira M."/>
            <person name="Chander A.M."/>
            <person name="Stajich J.E."/>
            <person name="Venkateswaran K."/>
        </authorList>
    </citation>
    <scope>NUCLEOTIDE SEQUENCE [LARGE SCALE GENOMIC DNA]</scope>
    <source>
        <strain evidence="2 3">FJI-L2-BK-P2</strain>
    </source>
</reference>
<dbReference type="AlphaFoldDB" id="A0AAN8EEW5"/>
<feature type="compositionally biased region" description="Basic and acidic residues" evidence="1">
    <location>
        <begin position="184"/>
        <end position="197"/>
    </location>
</feature>
<dbReference type="Proteomes" id="UP001316803">
    <property type="component" value="Unassembled WGS sequence"/>
</dbReference>
<sequence length="223" mass="24548">MRSPGMNRKHDTKPLPLRPPKPASTPASAVQRQVASSHIRLGLDAGPILKPPQPLATEQSYFSDDTTGDDDHDHDHANKKEKENTGKVKSWFPPKPSSSRADNSQPPSGSAETRRVPSTKPKIVESASRKTRHLPQFSLLLSVRHIETTEVPIVSTPRDLIVSTQPPPSRALASPFPDQQGDASDQRRTAIRPRGDYQRASYDHPTTTRGPLTGRDTEQQNAI</sequence>
<feature type="compositionally biased region" description="Basic and acidic residues" evidence="1">
    <location>
        <begin position="69"/>
        <end position="86"/>
    </location>
</feature>
<organism evidence="2 3">
    <name type="scientific">Knufia fluminis</name>
    <dbReference type="NCBI Taxonomy" id="191047"/>
    <lineage>
        <taxon>Eukaryota</taxon>
        <taxon>Fungi</taxon>
        <taxon>Dikarya</taxon>
        <taxon>Ascomycota</taxon>
        <taxon>Pezizomycotina</taxon>
        <taxon>Eurotiomycetes</taxon>
        <taxon>Chaetothyriomycetidae</taxon>
        <taxon>Chaetothyriales</taxon>
        <taxon>Trichomeriaceae</taxon>
        <taxon>Knufia</taxon>
    </lineage>
</organism>
<name>A0AAN8EEW5_9EURO</name>
<feature type="compositionally biased region" description="Polar residues" evidence="1">
    <location>
        <begin position="25"/>
        <end position="36"/>
    </location>
</feature>
<feature type="region of interest" description="Disordered" evidence="1">
    <location>
        <begin position="160"/>
        <end position="223"/>
    </location>
</feature>